<protein>
    <submittedName>
        <fullName evidence="3">Uncharacterized protein</fullName>
    </submittedName>
</protein>
<feature type="region of interest" description="Disordered" evidence="1">
    <location>
        <begin position="66"/>
        <end position="110"/>
    </location>
</feature>
<dbReference type="AlphaFoldDB" id="A0A8J1UQV6"/>
<keyword evidence="2" id="KW-0812">Transmembrane</keyword>
<feature type="compositionally biased region" description="Polar residues" evidence="1">
    <location>
        <begin position="77"/>
        <end position="95"/>
    </location>
</feature>
<keyword evidence="4" id="KW-1185">Reference proteome</keyword>
<dbReference type="EMBL" id="CAIIXF020000003">
    <property type="protein sequence ID" value="CAH1778891.1"/>
    <property type="molecule type" value="Genomic_DNA"/>
</dbReference>
<feature type="transmembrane region" description="Helical" evidence="2">
    <location>
        <begin position="12"/>
        <end position="31"/>
    </location>
</feature>
<evidence type="ECO:0000256" key="2">
    <source>
        <dbReference type="SAM" id="Phobius"/>
    </source>
</evidence>
<evidence type="ECO:0000313" key="3">
    <source>
        <dbReference type="EMBL" id="CAH1778891.1"/>
    </source>
</evidence>
<keyword evidence="2" id="KW-0472">Membrane</keyword>
<gene>
    <name evidence="3" type="ORF">OFUS_LOCUS5752</name>
</gene>
<sequence>MTLSGPRGLSKLLVGVILVTLGLIVGLYSPYHLNDQPIKNIDTVRRIQRLNDQPIENVDTVLRAKLPNEQPIEKPSTDVQMESDQSKSSSVNLTTDVRMKSDQSNPSPVTCESRLGKRDCLNSKSCGFCINNDTSSCATGTKDGAKYNQCKTWCYKSGNGKCRLYKKLIVFGNGPSLKGFDFLKTRGVDTLGMNLAFRYWKQIDWWPTYYASFDKIVNVDHIPELTEMVENADERGMKLFFTRENIGKREPKLGSNPKIKFIETIKHDKEHQNMVTLTRKISTGSLSARLGQYLGYEKILLLGIDMNYVEHVNGSTSRKGGGLIMEETPKENPNYFFANYQRKGDVYNIPKNEAVHITAFNEILEDVKNHPEFNVEYFNGSPVSRLNKMGYKYKTFEDFMKL</sequence>
<evidence type="ECO:0000256" key="1">
    <source>
        <dbReference type="SAM" id="MobiDB-lite"/>
    </source>
</evidence>
<keyword evidence="2" id="KW-1133">Transmembrane helix</keyword>
<evidence type="ECO:0000313" key="4">
    <source>
        <dbReference type="Proteomes" id="UP000749559"/>
    </source>
</evidence>
<comment type="caution">
    <text evidence="3">The sequence shown here is derived from an EMBL/GenBank/DDBJ whole genome shotgun (WGS) entry which is preliminary data.</text>
</comment>
<dbReference type="Gene3D" id="3.90.1480.10">
    <property type="entry name" value="Alpha-2,3-sialyltransferase"/>
    <property type="match status" value="1"/>
</dbReference>
<dbReference type="Proteomes" id="UP000749559">
    <property type="component" value="Unassembled WGS sequence"/>
</dbReference>
<proteinExistence type="predicted"/>
<organism evidence="3 4">
    <name type="scientific">Owenia fusiformis</name>
    <name type="common">Polychaete worm</name>
    <dbReference type="NCBI Taxonomy" id="6347"/>
    <lineage>
        <taxon>Eukaryota</taxon>
        <taxon>Metazoa</taxon>
        <taxon>Spiralia</taxon>
        <taxon>Lophotrochozoa</taxon>
        <taxon>Annelida</taxon>
        <taxon>Polychaeta</taxon>
        <taxon>Sedentaria</taxon>
        <taxon>Canalipalpata</taxon>
        <taxon>Sabellida</taxon>
        <taxon>Oweniida</taxon>
        <taxon>Oweniidae</taxon>
        <taxon>Owenia</taxon>
    </lineage>
</organism>
<name>A0A8J1UQV6_OWEFU</name>
<accession>A0A8J1UQV6</accession>
<reference evidence="3" key="1">
    <citation type="submission" date="2022-03" db="EMBL/GenBank/DDBJ databases">
        <authorList>
            <person name="Martin C."/>
        </authorList>
    </citation>
    <scope>NUCLEOTIDE SEQUENCE</scope>
</reference>